<feature type="domain" description="4Fe-4S ferredoxin-type" evidence="8">
    <location>
        <begin position="302"/>
        <end position="324"/>
    </location>
</feature>
<dbReference type="InterPro" id="IPR017896">
    <property type="entry name" value="4Fe4S_Fe-S-bd"/>
</dbReference>
<evidence type="ECO:0000256" key="1">
    <source>
        <dbReference type="ARBA" id="ARBA00022448"/>
    </source>
</evidence>
<dbReference type="InterPro" id="IPR017900">
    <property type="entry name" value="4Fe4S_Fe_S_CS"/>
</dbReference>
<keyword evidence="6" id="KW-0408">Iron</keyword>
<dbReference type="SUPFAM" id="SSF100950">
    <property type="entry name" value="NagB/RpiA/CoA transferase-like"/>
    <property type="match status" value="1"/>
</dbReference>
<evidence type="ECO:0000256" key="3">
    <source>
        <dbReference type="ARBA" id="ARBA00022723"/>
    </source>
</evidence>
<dbReference type="EMBL" id="CP007032">
    <property type="protein sequence ID" value="AHF07134.1"/>
    <property type="molecule type" value="Genomic_DNA"/>
</dbReference>
<dbReference type="GO" id="GO:0051539">
    <property type="term" value="F:4 iron, 4 sulfur cluster binding"/>
    <property type="evidence" value="ECO:0007669"/>
    <property type="project" value="UniProtKB-KW"/>
</dbReference>
<dbReference type="GO" id="GO:0006089">
    <property type="term" value="P:lactate metabolic process"/>
    <property type="evidence" value="ECO:0007669"/>
    <property type="project" value="InterPro"/>
</dbReference>
<dbReference type="InterPro" id="IPR004452">
    <property type="entry name" value="LutB/LldF"/>
</dbReference>
<keyword evidence="5" id="KW-0249">Electron transport</keyword>
<dbReference type="InterPro" id="IPR037171">
    <property type="entry name" value="NagB/RpiA_transferase-like"/>
</dbReference>
<dbReference type="STRING" id="871968.DESME_08630"/>
<dbReference type="InterPro" id="IPR009051">
    <property type="entry name" value="Helical_ferredxn"/>
</dbReference>
<keyword evidence="10" id="KW-1185">Reference proteome</keyword>
<dbReference type="InterPro" id="IPR003741">
    <property type="entry name" value="LUD_dom"/>
</dbReference>
<dbReference type="KEGG" id="dmt:DESME_08630"/>
<dbReference type="Pfam" id="PF02589">
    <property type="entry name" value="LUD_dom"/>
    <property type="match status" value="1"/>
</dbReference>
<dbReference type="GO" id="GO:0046872">
    <property type="term" value="F:metal ion binding"/>
    <property type="evidence" value="ECO:0007669"/>
    <property type="project" value="UniProtKB-KW"/>
</dbReference>
<keyword evidence="7" id="KW-0411">Iron-sulfur</keyword>
<keyword evidence="4" id="KW-0677">Repeat</keyword>
<accession>W0ED64</accession>
<dbReference type="PANTHER" id="PTHR47153">
    <property type="entry name" value="LACTATE UTILIZATION PROTEIN B"/>
    <property type="match status" value="1"/>
</dbReference>
<dbReference type="Gene3D" id="1.10.1060.10">
    <property type="entry name" value="Alpha-helical ferredoxin"/>
    <property type="match status" value="1"/>
</dbReference>
<evidence type="ECO:0000256" key="4">
    <source>
        <dbReference type="ARBA" id="ARBA00022737"/>
    </source>
</evidence>
<reference evidence="9 10" key="1">
    <citation type="submission" date="2013-12" db="EMBL/GenBank/DDBJ databases">
        <authorList>
            <consortium name="DOE Joint Genome Institute"/>
            <person name="Smidt H."/>
            <person name="Huntemann M."/>
            <person name="Han J."/>
            <person name="Chen A."/>
            <person name="Kyrpides N."/>
            <person name="Mavromatis K."/>
            <person name="Markowitz V."/>
            <person name="Palaniappan K."/>
            <person name="Ivanova N."/>
            <person name="Schaumberg A."/>
            <person name="Pati A."/>
            <person name="Liolios K."/>
            <person name="Nordberg H.P."/>
            <person name="Cantor M.N."/>
            <person name="Hua S.X."/>
            <person name="Woyke T."/>
        </authorList>
    </citation>
    <scope>NUCLEOTIDE SEQUENCE [LARGE SCALE GENOMIC DNA]</scope>
    <source>
        <strain evidence="10">DSM 15288</strain>
    </source>
</reference>
<keyword evidence="3" id="KW-0479">Metal-binding</keyword>
<evidence type="ECO:0000313" key="10">
    <source>
        <dbReference type="Proteomes" id="UP000010847"/>
    </source>
</evidence>
<dbReference type="PROSITE" id="PS51379">
    <property type="entry name" value="4FE4S_FER_2"/>
    <property type="match status" value="1"/>
</dbReference>
<dbReference type="OrthoDB" id="5241828at2"/>
<gene>
    <name evidence="9" type="ORF">DESME_08630</name>
</gene>
<evidence type="ECO:0000256" key="5">
    <source>
        <dbReference type="ARBA" id="ARBA00022982"/>
    </source>
</evidence>
<keyword evidence="1" id="KW-0813">Transport</keyword>
<evidence type="ECO:0000313" key="9">
    <source>
        <dbReference type="EMBL" id="AHF07134.1"/>
    </source>
</evidence>
<evidence type="ECO:0000256" key="6">
    <source>
        <dbReference type="ARBA" id="ARBA00023004"/>
    </source>
</evidence>
<dbReference type="PROSITE" id="PS00198">
    <property type="entry name" value="4FE4S_FER_1"/>
    <property type="match status" value="1"/>
</dbReference>
<dbReference type="InterPro" id="IPR024185">
    <property type="entry name" value="FTHF_cligase-like_sf"/>
</dbReference>
<dbReference type="RefSeq" id="WP_025248728.1">
    <property type="nucleotide sequence ID" value="NZ_CP007032.1"/>
</dbReference>
<dbReference type="Proteomes" id="UP000010847">
    <property type="component" value="Chromosome"/>
</dbReference>
<name>W0ED64_9FIRM</name>
<proteinExistence type="predicted"/>
<dbReference type="HOGENOM" id="CLU_027059_2_0_9"/>
<dbReference type="eggNOG" id="COG1139">
    <property type="taxonomic scope" value="Bacteria"/>
</dbReference>
<dbReference type="Pfam" id="PF13183">
    <property type="entry name" value="Fer4_8"/>
    <property type="match status" value="1"/>
</dbReference>
<dbReference type="SUPFAM" id="SSF46548">
    <property type="entry name" value="alpha-helical ferredoxin"/>
    <property type="match status" value="1"/>
</dbReference>
<evidence type="ECO:0000256" key="7">
    <source>
        <dbReference type="ARBA" id="ARBA00023014"/>
    </source>
</evidence>
<keyword evidence="2" id="KW-0004">4Fe-4S</keyword>
<dbReference type="PANTHER" id="PTHR47153:SF2">
    <property type="entry name" value="LACTATE UTILIZATION PROTEIN B"/>
    <property type="match status" value="1"/>
</dbReference>
<dbReference type="Gene3D" id="3.40.50.10420">
    <property type="entry name" value="NagB/RpiA/CoA transferase-like"/>
    <property type="match status" value="1"/>
</dbReference>
<evidence type="ECO:0000256" key="2">
    <source>
        <dbReference type="ARBA" id="ARBA00022485"/>
    </source>
</evidence>
<evidence type="ECO:0000259" key="8">
    <source>
        <dbReference type="PROSITE" id="PS51379"/>
    </source>
</evidence>
<dbReference type="NCBIfam" id="TIGR00273">
    <property type="entry name" value="LutB/LldF family L-lactate oxidation iron-sulfur protein"/>
    <property type="match status" value="1"/>
</dbReference>
<sequence>MSEKKPYDMHEALDKALNDDFLRMATRRATDKLRHQKLDAANQLGDWEEWRQAGETIRNHVVLNLDYYLKQLIENVEKNGGHVHLAKTPQDAVKIVQDIFQKHNAKTVIKSKSMISEEVHLNPALEKDGIEVSETDLAEYIIQIADEPPSHIIVPAMHKNRDQIAKLFEPIAGHPLTSDTPTLTKFARDKMREKFLSSEIGISGCNFAVADTGTVTMVTNEGNGRMVSTIPKVQITMMGMERIVPSFKELSVMLNLLARSATGQRLSVYTTMITPPRHEGDVDGPEEWHLVILDHNRSEILGDPDFRASLRCIRCGACFNVCPVYRQVGGHAYGSVYAGPIGIVITPLLEQNYEKWGHLPYFSSLCAACSEACPVRIPLMDLIVKHRDRKVLTGHTPAIEHKAFKAYRYYFTRPKALRNLLHMGSRMQWVLMRHGRIVMGPPPLNNWLRSRYVPPLPLQNFQDLWPMLEKRLEKTKPQGGEQK</sequence>
<protein>
    <submittedName>
        <fullName evidence="9">Effector protein</fullName>
    </submittedName>
</protein>
<dbReference type="AlphaFoldDB" id="W0ED64"/>
<organism evidence="9 10">
    <name type="scientific">Desulfitobacterium metallireducens DSM 15288</name>
    <dbReference type="NCBI Taxonomy" id="871968"/>
    <lineage>
        <taxon>Bacteria</taxon>
        <taxon>Bacillati</taxon>
        <taxon>Bacillota</taxon>
        <taxon>Clostridia</taxon>
        <taxon>Eubacteriales</taxon>
        <taxon>Desulfitobacteriaceae</taxon>
        <taxon>Desulfitobacterium</taxon>
    </lineage>
</organism>